<feature type="domain" description="PAC" evidence="10">
    <location>
        <begin position="261"/>
        <end position="312"/>
    </location>
</feature>
<name>A0A916S940_9BURK</name>
<dbReference type="InterPro" id="IPR004358">
    <property type="entry name" value="Sig_transdc_His_kin-like_C"/>
</dbReference>
<dbReference type="Pfam" id="PF08448">
    <property type="entry name" value="PAS_4"/>
    <property type="match status" value="1"/>
</dbReference>
<dbReference type="SMART" id="SM00091">
    <property type="entry name" value="PAS"/>
    <property type="match status" value="1"/>
</dbReference>
<dbReference type="SMART" id="SM00387">
    <property type="entry name" value="HATPase_c"/>
    <property type="match status" value="1"/>
</dbReference>
<evidence type="ECO:0000256" key="1">
    <source>
        <dbReference type="ARBA" id="ARBA00000085"/>
    </source>
</evidence>
<dbReference type="GO" id="GO:0007234">
    <property type="term" value="P:osmosensory signaling via phosphorelay pathway"/>
    <property type="evidence" value="ECO:0007669"/>
    <property type="project" value="TreeGrafter"/>
</dbReference>
<dbReference type="InterPro" id="IPR036890">
    <property type="entry name" value="HATPase_C_sf"/>
</dbReference>
<evidence type="ECO:0000259" key="9">
    <source>
        <dbReference type="PROSITE" id="PS50112"/>
    </source>
</evidence>
<dbReference type="PROSITE" id="PS50109">
    <property type="entry name" value="HIS_KIN"/>
    <property type="match status" value="1"/>
</dbReference>
<keyword evidence="5" id="KW-0808">Transferase</keyword>
<comment type="catalytic activity">
    <reaction evidence="1">
        <text>ATP + protein L-histidine = ADP + protein N-phospho-L-histidine.</text>
        <dbReference type="EC" id="2.7.13.3"/>
    </reaction>
</comment>
<dbReference type="InterPro" id="IPR036097">
    <property type="entry name" value="HisK_dim/P_sf"/>
</dbReference>
<dbReference type="SUPFAM" id="SSF55781">
    <property type="entry name" value="GAF domain-like"/>
    <property type="match status" value="1"/>
</dbReference>
<dbReference type="GO" id="GO:0000156">
    <property type="term" value="F:phosphorelay response regulator activity"/>
    <property type="evidence" value="ECO:0007669"/>
    <property type="project" value="TreeGrafter"/>
</dbReference>
<dbReference type="EC" id="2.7.13.3" evidence="3"/>
<dbReference type="PRINTS" id="PR00344">
    <property type="entry name" value="BCTRLSENSOR"/>
</dbReference>
<dbReference type="GO" id="GO:0000155">
    <property type="term" value="F:phosphorelay sensor kinase activity"/>
    <property type="evidence" value="ECO:0007669"/>
    <property type="project" value="InterPro"/>
</dbReference>
<dbReference type="Pfam" id="PF02518">
    <property type="entry name" value="HATPase_c"/>
    <property type="match status" value="1"/>
</dbReference>
<sequence length="551" mass="60358">MQIPHIPANEEARLQALYASEILDTPADSLFDGVAELAATVCGTAFGAISLIDRERQWFKAEHGMGVGQCNIPREQSLCAHAIIQDEFFEVSDVARDARFADNPTLNGEVKIRFYGGSQLTTASGANLGMLCVMDVQPRRLTAAQQRALSQLSQVVMALLATSQRNRLLRESQGLLDQRSAELRSANHFLDSMIEHIPSAVYIKDVRDLRYVRINRAAEDMMGMDRGDVIGKNAGELFSRDQARVLEEQDRQVSMSNPAFDAVDQVISSRRGQRVLHTRKVAVSDARGELTHILGIAEDVTQQKALQQEVQELNAVLQAKALDLEATNKSLEVFTAAATHDLRSPLGVIAGYAGLLQKKYGALLDDNGRGYLSLIAGRAKSMAQLINDLLAFARLGHRSIRRTEVDVQVLVAAVLEELQPGSSSATTFQLGSLPPTLADIGLLRQVWINLLSNAVKYSRGARSPLVDISGRIEGAEVIYSVRDNGAGFDMADYDKLFEVFQRLHTDQEFEGTGVGLPIVHRIVTQHGGRIWAEGRVGQGAVFHFALPRTAP</sequence>
<evidence type="ECO:0000259" key="10">
    <source>
        <dbReference type="PROSITE" id="PS50113"/>
    </source>
</evidence>
<feature type="domain" description="PAS" evidence="9">
    <location>
        <begin position="186"/>
        <end position="258"/>
    </location>
</feature>
<keyword evidence="7" id="KW-0472">Membrane</keyword>
<dbReference type="SUPFAM" id="SSF47384">
    <property type="entry name" value="Homodimeric domain of signal transducing histidine kinase"/>
    <property type="match status" value="1"/>
</dbReference>
<evidence type="ECO:0000256" key="2">
    <source>
        <dbReference type="ARBA" id="ARBA00004429"/>
    </source>
</evidence>
<dbReference type="RefSeq" id="WP_188706922.1">
    <property type="nucleotide sequence ID" value="NZ_BMIG01000002.1"/>
</dbReference>
<dbReference type="SMART" id="SM00388">
    <property type="entry name" value="HisKA"/>
    <property type="match status" value="1"/>
</dbReference>
<dbReference type="Gene3D" id="3.30.565.10">
    <property type="entry name" value="Histidine kinase-like ATPase, C-terminal domain"/>
    <property type="match status" value="1"/>
</dbReference>
<dbReference type="Proteomes" id="UP000620596">
    <property type="component" value="Unassembled WGS sequence"/>
</dbReference>
<dbReference type="InterPro" id="IPR000014">
    <property type="entry name" value="PAS"/>
</dbReference>
<dbReference type="Pfam" id="PF00512">
    <property type="entry name" value="HisKA"/>
    <property type="match status" value="1"/>
</dbReference>
<keyword evidence="6" id="KW-0418">Kinase</keyword>
<reference evidence="11" key="1">
    <citation type="journal article" date="2014" name="Int. J. Syst. Evol. Microbiol.">
        <title>Complete genome sequence of Corynebacterium casei LMG S-19264T (=DSM 44701T), isolated from a smear-ripened cheese.</title>
        <authorList>
            <consortium name="US DOE Joint Genome Institute (JGI-PGF)"/>
            <person name="Walter F."/>
            <person name="Albersmeier A."/>
            <person name="Kalinowski J."/>
            <person name="Ruckert C."/>
        </authorList>
    </citation>
    <scope>NUCLEOTIDE SEQUENCE</scope>
    <source>
        <strain evidence="11">CGMCC 1.15322</strain>
    </source>
</reference>
<dbReference type="CDD" id="cd00130">
    <property type="entry name" value="PAS"/>
    <property type="match status" value="1"/>
</dbReference>
<dbReference type="NCBIfam" id="TIGR00229">
    <property type="entry name" value="sensory_box"/>
    <property type="match status" value="1"/>
</dbReference>
<dbReference type="InterPro" id="IPR000700">
    <property type="entry name" value="PAS-assoc_C"/>
</dbReference>
<dbReference type="Gene3D" id="3.30.450.40">
    <property type="match status" value="1"/>
</dbReference>
<gene>
    <name evidence="11" type="ORF">GCM10011496_08610</name>
</gene>
<evidence type="ECO:0000256" key="5">
    <source>
        <dbReference type="ARBA" id="ARBA00022679"/>
    </source>
</evidence>
<dbReference type="GO" id="GO:0005886">
    <property type="term" value="C:plasma membrane"/>
    <property type="evidence" value="ECO:0007669"/>
    <property type="project" value="UniProtKB-SubCell"/>
</dbReference>
<evidence type="ECO:0000256" key="7">
    <source>
        <dbReference type="ARBA" id="ARBA00023136"/>
    </source>
</evidence>
<evidence type="ECO:0000256" key="4">
    <source>
        <dbReference type="ARBA" id="ARBA00022553"/>
    </source>
</evidence>
<dbReference type="FunFam" id="3.30.565.10:FF:000006">
    <property type="entry name" value="Sensor histidine kinase WalK"/>
    <property type="match status" value="1"/>
</dbReference>
<dbReference type="SUPFAM" id="SSF55785">
    <property type="entry name" value="PYP-like sensor domain (PAS domain)"/>
    <property type="match status" value="1"/>
</dbReference>
<dbReference type="InterPro" id="IPR035965">
    <property type="entry name" value="PAS-like_dom_sf"/>
</dbReference>
<dbReference type="PROSITE" id="PS50112">
    <property type="entry name" value="PAS"/>
    <property type="match status" value="1"/>
</dbReference>
<protein>
    <recommendedName>
        <fullName evidence="3">histidine kinase</fullName>
        <ecNumber evidence="3">2.7.13.3</ecNumber>
    </recommendedName>
</protein>
<proteinExistence type="predicted"/>
<dbReference type="SUPFAM" id="SSF55874">
    <property type="entry name" value="ATPase domain of HSP90 chaperone/DNA topoisomerase II/histidine kinase"/>
    <property type="match status" value="1"/>
</dbReference>
<reference evidence="11" key="2">
    <citation type="submission" date="2020-09" db="EMBL/GenBank/DDBJ databases">
        <authorList>
            <person name="Sun Q."/>
            <person name="Zhou Y."/>
        </authorList>
    </citation>
    <scope>NUCLEOTIDE SEQUENCE</scope>
    <source>
        <strain evidence="11">CGMCC 1.15322</strain>
    </source>
</reference>
<organism evidence="11 12">
    <name type="scientific">Polaromonas eurypsychrophila</name>
    <dbReference type="NCBI Taxonomy" id="1614635"/>
    <lineage>
        <taxon>Bacteria</taxon>
        <taxon>Pseudomonadati</taxon>
        <taxon>Pseudomonadota</taxon>
        <taxon>Betaproteobacteria</taxon>
        <taxon>Burkholderiales</taxon>
        <taxon>Comamonadaceae</taxon>
        <taxon>Polaromonas</taxon>
    </lineage>
</organism>
<dbReference type="PANTHER" id="PTHR42878:SF15">
    <property type="entry name" value="BACTERIOPHYTOCHROME"/>
    <property type="match status" value="1"/>
</dbReference>
<feature type="domain" description="Histidine kinase" evidence="8">
    <location>
        <begin position="337"/>
        <end position="550"/>
    </location>
</feature>
<evidence type="ECO:0000256" key="6">
    <source>
        <dbReference type="ARBA" id="ARBA00022777"/>
    </source>
</evidence>
<dbReference type="InterPro" id="IPR013656">
    <property type="entry name" value="PAS_4"/>
</dbReference>
<dbReference type="AlphaFoldDB" id="A0A916S940"/>
<comment type="subcellular location">
    <subcellularLocation>
        <location evidence="2">Cell inner membrane</location>
        <topology evidence="2">Multi-pass membrane protein</topology>
    </subcellularLocation>
</comment>
<dbReference type="Gene3D" id="1.10.287.130">
    <property type="match status" value="1"/>
</dbReference>
<accession>A0A916S940</accession>
<dbReference type="InterPro" id="IPR050351">
    <property type="entry name" value="BphY/WalK/GraS-like"/>
</dbReference>
<dbReference type="InterPro" id="IPR003594">
    <property type="entry name" value="HATPase_dom"/>
</dbReference>
<evidence type="ECO:0000259" key="8">
    <source>
        <dbReference type="PROSITE" id="PS50109"/>
    </source>
</evidence>
<dbReference type="GO" id="GO:0030295">
    <property type="term" value="F:protein kinase activator activity"/>
    <property type="evidence" value="ECO:0007669"/>
    <property type="project" value="TreeGrafter"/>
</dbReference>
<evidence type="ECO:0000256" key="3">
    <source>
        <dbReference type="ARBA" id="ARBA00012438"/>
    </source>
</evidence>
<comment type="caution">
    <text evidence="11">The sequence shown here is derived from an EMBL/GenBank/DDBJ whole genome shotgun (WGS) entry which is preliminary data.</text>
</comment>
<dbReference type="InterPro" id="IPR005467">
    <property type="entry name" value="His_kinase_dom"/>
</dbReference>
<dbReference type="InterPro" id="IPR029016">
    <property type="entry name" value="GAF-like_dom_sf"/>
</dbReference>
<evidence type="ECO:0000313" key="11">
    <source>
        <dbReference type="EMBL" id="GGA90040.1"/>
    </source>
</evidence>
<dbReference type="EMBL" id="BMIG01000002">
    <property type="protein sequence ID" value="GGA90040.1"/>
    <property type="molecule type" value="Genomic_DNA"/>
</dbReference>
<keyword evidence="4" id="KW-0597">Phosphoprotein</keyword>
<keyword evidence="12" id="KW-1185">Reference proteome</keyword>
<dbReference type="InterPro" id="IPR003661">
    <property type="entry name" value="HisK_dim/P_dom"/>
</dbReference>
<dbReference type="Gene3D" id="3.30.450.20">
    <property type="entry name" value="PAS domain"/>
    <property type="match status" value="1"/>
</dbReference>
<dbReference type="PANTHER" id="PTHR42878">
    <property type="entry name" value="TWO-COMPONENT HISTIDINE KINASE"/>
    <property type="match status" value="1"/>
</dbReference>
<dbReference type="CDD" id="cd00082">
    <property type="entry name" value="HisKA"/>
    <property type="match status" value="1"/>
</dbReference>
<evidence type="ECO:0000313" key="12">
    <source>
        <dbReference type="Proteomes" id="UP000620596"/>
    </source>
</evidence>
<dbReference type="PROSITE" id="PS50113">
    <property type="entry name" value="PAC"/>
    <property type="match status" value="1"/>
</dbReference>